<dbReference type="HAMAP" id="MF_01813">
    <property type="entry name" value="MenG_UbiE_methyltr"/>
    <property type="match status" value="1"/>
</dbReference>
<evidence type="ECO:0000313" key="8">
    <source>
        <dbReference type="Proteomes" id="UP000243077"/>
    </source>
</evidence>
<comment type="catalytic activity">
    <reaction evidence="4">
        <text>a 2-demethylmenaquinol + S-adenosyl-L-methionine = a menaquinol + S-adenosyl-L-homocysteine + H(+)</text>
        <dbReference type="Rhea" id="RHEA:42640"/>
        <dbReference type="Rhea" id="RHEA-COMP:9539"/>
        <dbReference type="Rhea" id="RHEA-COMP:9563"/>
        <dbReference type="ChEBI" id="CHEBI:15378"/>
        <dbReference type="ChEBI" id="CHEBI:18151"/>
        <dbReference type="ChEBI" id="CHEBI:55437"/>
        <dbReference type="ChEBI" id="CHEBI:57856"/>
        <dbReference type="ChEBI" id="CHEBI:59789"/>
        <dbReference type="EC" id="2.1.1.163"/>
    </reaction>
</comment>
<keyword evidence="4" id="KW-0474">Menaquinone biosynthesis</keyword>
<dbReference type="KEGG" id="psai:C3B54_111773"/>
<dbReference type="OrthoDB" id="9808140at2"/>
<dbReference type="PANTHER" id="PTHR43591">
    <property type="entry name" value="METHYLTRANSFERASE"/>
    <property type="match status" value="1"/>
</dbReference>
<dbReference type="AlphaFoldDB" id="A0A2L2BSQ1"/>
<feature type="binding site" evidence="4">
    <location>
        <position position="80"/>
    </location>
    <ligand>
        <name>S-adenosyl-L-methionine</name>
        <dbReference type="ChEBI" id="CHEBI:59789"/>
    </ligand>
</feature>
<accession>A0A2L2BSQ1</accession>
<dbReference type="CDD" id="cd02440">
    <property type="entry name" value="AdoMet_MTases"/>
    <property type="match status" value="1"/>
</dbReference>
<dbReference type="SUPFAM" id="SSF53335">
    <property type="entry name" value="S-adenosyl-L-methionine-dependent methyltransferases"/>
    <property type="match status" value="1"/>
</dbReference>
<dbReference type="PANTHER" id="PTHR43591:SF24">
    <property type="entry name" value="2-METHOXY-6-POLYPRENYL-1,4-BENZOQUINOL METHYLASE, MITOCHONDRIAL"/>
    <property type="match status" value="1"/>
</dbReference>
<evidence type="ECO:0000256" key="1">
    <source>
        <dbReference type="ARBA" id="ARBA00022603"/>
    </source>
</evidence>
<dbReference type="Gene3D" id="3.40.50.150">
    <property type="entry name" value="Vaccinia Virus protein VP39"/>
    <property type="match status" value="1"/>
</dbReference>
<comment type="function">
    <text evidence="4">Methyltransferase required for the conversion of demethylmenaquinol (DMKH2) to menaquinol (MKH2).</text>
</comment>
<protein>
    <recommendedName>
        <fullName evidence="4">Demethylmenaquinone methyltransferase</fullName>
        <ecNumber evidence="4">2.1.1.163</ecNumber>
    </recommendedName>
</protein>
<dbReference type="InterPro" id="IPR001763">
    <property type="entry name" value="Rhodanese-like_dom"/>
</dbReference>
<dbReference type="PROSITE" id="PS01184">
    <property type="entry name" value="UBIE_2"/>
    <property type="match status" value="1"/>
</dbReference>
<sequence length="262" mass="28289">MTAADLGKDPEQVAAMFTEVAKGYDRTNTVLSGGNATLWRIATVKALDPQPGERILDIAAGTGTSSVAIAKSGAEVVALDFSAGMVEEGRKRHPELTFVEGDAEALPFPPQSFDAVTISFGLRNVNNPQLAIGEMYRVLKPGGRLVICEFSHPDRAVVKGSYKAYLKYVMPAIAKVTSSNPEAYTYLMDSIREWPTQDVLAQWLRAAGFTRVAYRNLTGGIVALHRARAPESKKVRGSVAERRARPASPSTQANQTVTGSHR</sequence>
<keyword evidence="2 4" id="KW-0808">Transferase</keyword>
<dbReference type="InterPro" id="IPR004033">
    <property type="entry name" value="UbiE/COQ5_MeTrFase"/>
</dbReference>
<dbReference type="PROSITE" id="PS50206">
    <property type="entry name" value="RHODANESE_3"/>
    <property type="match status" value="1"/>
</dbReference>
<feature type="domain" description="Rhodanese" evidence="6">
    <location>
        <begin position="199"/>
        <end position="233"/>
    </location>
</feature>
<dbReference type="EC" id="2.1.1.163" evidence="4"/>
<evidence type="ECO:0000313" key="7">
    <source>
        <dbReference type="EMBL" id="AVG24695.1"/>
    </source>
</evidence>
<keyword evidence="1 4" id="KW-0489">Methyltransferase</keyword>
<feature type="binding site" evidence="4">
    <location>
        <position position="119"/>
    </location>
    <ligand>
        <name>S-adenosyl-L-methionine</name>
        <dbReference type="ChEBI" id="CHEBI:59789"/>
    </ligand>
</feature>
<dbReference type="RefSeq" id="WP_104914142.1">
    <property type="nucleotide sequence ID" value="NZ_CP026923.1"/>
</dbReference>
<comment type="similarity">
    <text evidence="4">Belongs to the class I-like SAM-binding methyltransferase superfamily. MenG/UbiE family.</text>
</comment>
<evidence type="ECO:0000259" key="6">
    <source>
        <dbReference type="PROSITE" id="PS50206"/>
    </source>
</evidence>
<dbReference type="UniPathway" id="UPA00079">
    <property type="reaction ID" value="UER00169"/>
</dbReference>
<proteinExistence type="inferred from homology"/>
<feature type="compositionally biased region" description="Basic and acidic residues" evidence="5">
    <location>
        <begin position="232"/>
        <end position="244"/>
    </location>
</feature>
<comment type="pathway">
    <text evidence="4">Quinol/quinone metabolism; menaquinone biosynthesis; menaquinol from 1,4-dihydroxy-2-naphthoate: step 2/2.</text>
</comment>
<keyword evidence="3 4" id="KW-0949">S-adenosyl-L-methionine</keyword>
<gene>
    <name evidence="4" type="primary">menG</name>
    <name evidence="7" type="ORF">C3B54_111773</name>
</gene>
<keyword evidence="8" id="KW-1185">Reference proteome</keyword>
<dbReference type="InterPro" id="IPR029063">
    <property type="entry name" value="SAM-dependent_MTases_sf"/>
</dbReference>
<dbReference type="InterPro" id="IPR023576">
    <property type="entry name" value="UbiE/COQ5_MeTrFase_CS"/>
</dbReference>
<dbReference type="GO" id="GO:0009234">
    <property type="term" value="P:menaquinone biosynthetic process"/>
    <property type="evidence" value="ECO:0007669"/>
    <property type="project" value="UniProtKB-UniRule"/>
</dbReference>
<dbReference type="EMBL" id="CP026923">
    <property type="protein sequence ID" value="AVG24695.1"/>
    <property type="molecule type" value="Genomic_DNA"/>
</dbReference>
<organism evidence="7 8">
    <name type="scientific">Pontimonas salivibrio</name>
    <dbReference type="NCBI Taxonomy" id="1159327"/>
    <lineage>
        <taxon>Bacteria</taxon>
        <taxon>Bacillati</taxon>
        <taxon>Actinomycetota</taxon>
        <taxon>Actinomycetes</taxon>
        <taxon>Micrococcales</taxon>
        <taxon>Microbacteriaceae</taxon>
        <taxon>Pontimonas</taxon>
    </lineage>
</organism>
<dbReference type="GO" id="GO:0032259">
    <property type="term" value="P:methylation"/>
    <property type="evidence" value="ECO:0007669"/>
    <property type="project" value="UniProtKB-KW"/>
</dbReference>
<evidence type="ECO:0000256" key="2">
    <source>
        <dbReference type="ARBA" id="ARBA00022679"/>
    </source>
</evidence>
<reference evidence="7 8" key="1">
    <citation type="submission" date="2018-02" db="EMBL/GenBank/DDBJ databases">
        <title>Complete genome of the streamlined marine actinobacterium Pontimonas salivibrio CL-TW6 adapted to coastal planktonic lifestype.</title>
        <authorList>
            <person name="Cho B.C."/>
            <person name="Hardies S.C."/>
            <person name="Jang G.I."/>
            <person name="Hwang C.Y."/>
        </authorList>
    </citation>
    <scope>NUCLEOTIDE SEQUENCE [LARGE SCALE GENOMIC DNA]</scope>
    <source>
        <strain evidence="7 8">CL-TW6</strain>
    </source>
</reference>
<dbReference type="Proteomes" id="UP000243077">
    <property type="component" value="Chromosome"/>
</dbReference>
<feature type="compositionally biased region" description="Polar residues" evidence="5">
    <location>
        <begin position="248"/>
        <end position="262"/>
    </location>
</feature>
<dbReference type="PROSITE" id="PS51608">
    <property type="entry name" value="SAM_MT_UBIE"/>
    <property type="match status" value="1"/>
</dbReference>
<dbReference type="NCBIfam" id="TIGR01934">
    <property type="entry name" value="MenG_MenH_UbiE"/>
    <property type="match status" value="1"/>
</dbReference>
<evidence type="ECO:0000256" key="3">
    <source>
        <dbReference type="ARBA" id="ARBA00022691"/>
    </source>
</evidence>
<dbReference type="NCBIfam" id="NF001244">
    <property type="entry name" value="PRK00216.1-5"/>
    <property type="match status" value="1"/>
</dbReference>
<feature type="binding site" evidence="4">
    <location>
        <position position="62"/>
    </location>
    <ligand>
        <name>S-adenosyl-L-methionine</name>
        <dbReference type="ChEBI" id="CHEBI:59789"/>
    </ligand>
</feature>
<evidence type="ECO:0000256" key="5">
    <source>
        <dbReference type="SAM" id="MobiDB-lite"/>
    </source>
</evidence>
<feature type="region of interest" description="Disordered" evidence="5">
    <location>
        <begin position="232"/>
        <end position="262"/>
    </location>
</feature>
<feature type="binding site" evidence="4">
    <location>
        <begin position="102"/>
        <end position="103"/>
    </location>
    <ligand>
        <name>S-adenosyl-L-methionine</name>
        <dbReference type="ChEBI" id="CHEBI:59789"/>
    </ligand>
</feature>
<dbReference type="GO" id="GO:0043770">
    <property type="term" value="F:demethylmenaquinone methyltransferase activity"/>
    <property type="evidence" value="ECO:0007669"/>
    <property type="project" value="UniProtKB-UniRule"/>
</dbReference>
<evidence type="ECO:0000256" key="4">
    <source>
        <dbReference type="HAMAP-Rule" id="MF_01813"/>
    </source>
</evidence>
<dbReference type="Pfam" id="PF01209">
    <property type="entry name" value="Ubie_methyltran"/>
    <property type="match status" value="1"/>
</dbReference>
<name>A0A2L2BSQ1_9MICO</name>